<dbReference type="RefSeq" id="WP_029093935.1">
    <property type="nucleotide sequence ID" value="NZ_CAADJA010000002.1"/>
</dbReference>
<dbReference type="EMBL" id="CAADJA010000002">
    <property type="protein sequence ID" value="VFS45763.1"/>
    <property type="molecule type" value="Genomic_DNA"/>
</dbReference>
<evidence type="ECO:0000313" key="2">
    <source>
        <dbReference type="EMBL" id="VFS45763.1"/>
    </source>
</evidence>
<proteinExistence type="predicted"/>
<reference evidence="2 4" key="3">
    <citation type="submission" date="2019-03" db="EMBL/GenBank/DDBJ databases">
        <authorList>
            <consortium name="Pathogen Informatics"/>
        </authorList>
    </citation>
    <scope>NUCLEOTIDE SEQUENCE [LARGE SCALE GENOMIC DNA]</scope>
    <source>
        <strain evidence="2 4">NCTC12282</strain>
    </source>
</reference>
<protein>
    <recommendedName>
        <fullName evidence="5">DUF4261 domain-containing protein</fullName>
    </recommendedName>
</protein>
<keyword evidence="3" id="KW-1185">Reference proteome</keyword>
<reference evidence="1" key="1">
    <citation type="submission" date="2017-09" db="EMBL/GenBank/DDBJ databases">
        <title>FDA dAtabase for Regulatory Grade micrObial Sequences (FDA-ARGOS): Supporting development and validation of Infectious Disease Dx tests.</title>
        <authorList>
            <person name="Minogue T."/>
            <person name="Wolcott M."/>
            <person name="Wasieloski L."/>
            <person name="Aguilar W."/>
            <person name="Moore D."/>
            <person name="Tallon L.J."/>
            <person name="Sadzewicz L."/>
            <person name="Ott S."/>
            <person name="Zhao X."/>
            <person name="Nagaraj S."/>
            <person name="Vavikolanu K."/>
            <person name="Aluvathingal J."/>
            <person name="Nadendla S."/>
            <person name="Sichtig H."/>
        </authorList>
    </citation>
    <scope>NUCLEOTIDE SEQUENCE</scope>
    <source>
        <strain evidence="1">FDAARGOS_387</strain>
    </source>
</reference>
<dbReference type="AlphaFoldDB" id="A0A2C6CMX4"/>
<dbReference type="OrthoDB" id="4158605at2"/>
<evidence type="ECO:0000313" key="1">
    <source>
        <dbReference type="EMBL" id="PHI28009.1"/>
    </source>
</evidence>
<dbReference type="Proteomes" id="UP000224974">
    <property type="component" value="Unassembled WGS sequence"/>
</dbReference>
<dbReference type="STRING" id="1111728.GCA_000427805_04747"/>
<gene>
    <name evidence="1" type="ORF">CRN84_00950</name>
    <name evidence="2" type="ORF">NCTC12282_00647</name>
</gene>
<sequence>MNENPEMILCIPGPWKDRSELITSIVNCDSGYIFAGRILMNLTSEYSCELDYCDRDPQMIGAFQAAGGHWSDTAEMAAIATHQSVVYLISDGGSREDAEATMLAAKALLKAGGLGVKVESAGLAHSPDAWIKMCQNLAQFSAHRALVVYITGQDEVYSCGMHNLGLWDAITTIDDKQQAVELLRVFTWYQFTESPELRAGQTFSVDAESDIYRLREYQGVDYGEESLFSNPYGTWELVPAL</sequence>
<dbReference type="EMBL" id="PDDX01000001">
    <property type="protein sequence ID" value="PHI28009.1"/>
    <property type="molecule type" value="Genomic_DNA"/>
</dbReference>
<evidence type="ECO:0000313" key="4">
    <source>
        <dbReference type="Proteomes" id="UP000373449"/>
    </source>
</evidence>
<evidence type="ECO:0008006" key="5">
    <source>
        <dbReference type="Google" id="ProtNLM"/>
    </source>
</evidence>
<evidence type="ECO:0000313" key="3">
    <source>
        <dbReference type="Proteomes" id="UP000224974"/>
    </source>
</evidence>
<dbReference type="Proteomes" id="UP000373449">
    <property type="component" value="Unassembled WGS sequence"/>
</dbReference>
<accession>A0A2C6CMX4</accession>
<reference evidence="3" key="2">
    <citation type="submission" date="2017-09" db="EMBL/GenBank/DDBJ databases">
        <title>FDA dAtabase for Regulatory Grade micrObial Sequences (FDA-ARGOS): Supporting development and validation of Infectious Disease Dx tests.</title>
        <authorList>
            <person name="Minogue T."/>
            <person name="Wolcott M."/>
            <person name="Wasieloski L."/>
            <person name="Aguilar W."/>
            <person name="Moore D."/>
            <person name="Tallon L."/>
            <person name="Sadzewicz L."/>
            <person name="Ott S."/>
            <person name="Zhao X."/>
            <person name="Nagaraj S."/>
            <person name="Vavikolanu K."/>
            <person name="Aluvathingal J."/>
            <person name="Nadendla S."/>
            <person name="Sichtig H."/>
        </authorList>
    </citation>
    <scope>NUCLEOTIDE SEQUENCE [LARGE SCALE GENOMIC DNA]</scope>
    <source>
        <strain evidence="3">FDAARGOS_387</strain>
    </source>
</reference>
<organism evidence="1 3">
    <name type="scientific">Budvicia aquatica</name>
    <dbReference type="NCBI Taxonomy" id="82979"/>
    <lineage>
        <taxon>Bacteria</taxon>
        <taxon>Pseudomonadati</taxon>
        <taxon>Pseudomonadota</taxon>
        <taxon>Gammaproteobacteria</taxon>
        <taxon>Enterobacterales</taxon>
        <taxon>Budviciaceae</taxon>
        <taxon>Budvicia</taxon>
    </lineage>
</organism>
<name>A0A2C6CMX4_9GAMM</name>